<dbReference type="EnsemblMetazoa" id="PPA43466.1">
    <property type="protein sequence ID" value="PPA43466.1"/>
    <property type="gene ID" value="WBGene00281835"/>
</dbReference>
<dbReference type="SUPFAM" id="SSF81383">
    <property type="entry name" value="F-box domain"/>
    <property type="match status" value="1"/>
</dbReference>
<dbReference type="InterPro" id="IPR001810">
    <property type="entry name" value="F-box_dom"/>
</dbReference>
<sequence>MKLAPFKLKQSLLSLFKFLKPMRNKRSNSGVNPSLLTLPHDLLLIIIEYLSTDERIEFGRTCKRIQQLSFALGKMVFDGICVSIFDQEVEAIAINTNHSFNSYVITDMRLLRKARAELLRIEIVCKSDNDTKKCRSLYQKL</sequence>
<proteinExistence type="predicted"/>
<reference evidence="2" key="1">
    <citation type="journal article" date="2008" name="Nat. Genet.">
        <title>The Pristionchus pacificus genome provides a unique perspective on nematode lifestyle and parasitism.</title>
        <authorList>
            <person name="Dieterich C."/>
            <person name="Clifton S.W."/>
            <person name="Schuster L.N."/>
            <person name="Chinwalla A."/>
            <person name="Delehaunty K."/>
            <person name="Dinkelacker I."/>
            <person name="Fulton L."/>
            <person name="Fulton R."/>
            <person name="Godfrey J."/>
            <person name="Minx P."/>
            <person name="Mitreva M."/>
            <person name="Roeseler W."/>
            <person name="Tian H."/>
            <person name="Witte H."/>
            <person name="Yang S.P."/>
            <person name="Wilson R.K."/>
            <person name="Sommer R.J."/>
        </authorList>
    </citation>
    <scope>NUCLEOTIDE SEQUENCE [LARGE SCALE GENOMIC DNA]</scope>
    <source>
        <strain evidence="2">PS312</strain>
    </source>
</reference>
<gene>
    <name evidence="1" type="primary">WBGene00281835</name>
</gene>
<keyword evidence="2" id="KW-1185">Reference proteome</keyword>
<name>A0A2A6BGS3_PRIPA</name>
<dbReference type="Pfam" id="PF00646">
    <property type="entry name" value="F-box"/>
    <property type="match status" value="1"/>
</dbReference>
<reference evidence="1" key="2">
    <citation type="submission" date="2022-06" db="UniProtKB">
        <authorList>
            <consortium name="EnsemblMetazoa"/>
        </authorList>
    </citation>
    <scope>IDENTIFICATION</scope>
    <source>
        <strain evidence="1">PS312</strain>
    </source>
</reference>
<evidence type="ECO:0000313" key="1">
    <source>
        <dbReference type="EnsemblMetazoa" id="PPA43466.1"/>
    </source>
</evidence>
<evidence type="ECO:0000313" key="2">
    <source>
        <dbReference type="Proteomes" id="UP000005239"/>
    </source>
</evidence>
<dbReference type="Proteomes" id="UP000005239">
    <property type="component" value="Unassembled WGS sequence"/>
</dbReference>
<dbReference type="InterPro" id="IPR036047">
    <property type="entry name" value="F-box-like_dom_sf"/>
</dbReference>
<protein>
    <submittedName>
        <fullName evidence="1">F-box domain-containing protein</fullName>
    </submittedName>
</protein>
<accession>A0A2A6BGS3</accession>
<dbReference type="PROSITE" id="PS50181">
    <property type="entry name" value="FBOX"/>
    <property type="match status" value="1"/>
</dbReference>
<dbReference type="AlphaFoldDB" id="A0A2A6BGS3"/>
<organism evidence="1 2">
    <name type="scientific">Pristionchus pacificus</name>
    <name type="common">Parasitic nematode worm</name>
    <dbReference type="NCBI Taxonomy" id="54126"/>
    <lineage>
        <taxon>Eukaryota</taxon>
        <taxon>Metazoa</taxon>
        <taxon>Ecdysozoa</taxon>
        <taxon>Nematoda</taxon>
        <taxon>Chromadorea</taxon>
        <taxon>Rhabditida</taxon>
        <taxon>Rhabditina</taxon>
        <taxon>Diplogasteromorpha</taxon>
        <taxon>Diplogasteroidea</taxon>
        <taxon>Neodiplogasteridae</taxon>
        <taxon>Pristionchus</taxon>
    </lineage>
</organism>
<accession>A0A8R1Z5T6</accession>